<organism evidence="2 3">
    <name type="scientific">Pseudomonas savastanoi</name>
    <name type="common">Pseudomonas syringae pv. savastanoi</name>
    <dbReference type="NCBI Taxonomy" id="29438"/>
    <lineage>
        <taxon>Bacteria</taxon>
        <taxon>Pseudomonadati</taxon>
        <taxon>Pseudomonadota</taxon>
        <taxon>Gammaproteobacteria</taxon>
        <taxon>Pseudomonadales</taxon>
        <taxon>Pseudomonadaceae</taxon>
        <taxon>Pseudomonas</taxon>
    </lineage>
</organism>
<sequence length="57" mass="6404">MHHAENAHNHGDTHEKRHLRLGIGIAIGVHRQRPCRKCGGDDTHQPIGAAQRRQNLT</sequence>
<evidence type="ECO:0000313" key="2">
    <source>
        <dbReference type="EMBL" id="RMV15834.1"/>
    </source>
</evidence>
<evidence type="ECO:0000313" key="3">
    <source>
        <dbReference type="Proteomes" id="UP000272241"/>
    </source>
</evidence>
<feature type="region of interest" description="Disordered" evidence="1">
    <location>
        <begin position="36"/>
        <end position="57"/>
    </location>
</feature>
<dbReference type="Proteomes" id="UP000272241">
    <property type="component" value="Unassembled WGS sequence"/>
</dbReference>
<protein>
    <submittedName>
        <fullName evidence="2">Uncharacterized protein</fullName>
    </submittedName>
</protein>
<dbReference type="EMBL" id="RBUO01000271">
    <property type="protein sequence ID" value="RMV15834.1"/>
    <property type="molecule type" value="Genomic_DNA"/>
</dbReference>
<accession>A0A3M6AAI2</accession>
<dbReference type="AlphaFoldDB" id="A0A3M6AAI2"/>
<proteinExistence type="predicted"/>
<name>A0A3M6AAI2_PSESS</name>
<reference evidence="2 3" key="1">
    <citation type="submission" date="2018-08" db="EMBL/GenBank/DDBJ databases">
        <title>Recombination of ecologically and evolutionarily significant loci maintains genetic cohesion in the Pseudomonas syringae species complex.</title>
        <authorList>
            <person name="Dillon M."/>
            <person name="Thakur S."/>
            <person name="Almeida R.N.D."/>
            <person name="Weir B.S."/>
            <person name="Guttman D.S."/>
        </authorList>
    </citation>
    <scope>NUCLEOTIDE SEQUENCE [LARGE SCALE GENOMIC DNA]</scope>
    <source>
        <strain evidence="2 3">ICMP 11895</strain>
    </source>
</reference>
<evidence type="ECO:0000256" key="1">
    <source>
        <dbReference type="SAM" id="MobiDB-lite"/>
    </source>
</evidence>
<comment type="caution">
    <text evidence="2">The sequence shown here is derived from an EMBL/GenBank/DDBJ whole genome shotgun (WGS) entry which is preliminary data.</text>
</comment>
<gene>
    <name evidence="2" type="ORF">ALP15_200008</name>
</gene>